<dbReference type="STRING" id="42251.A0A2T6ZG83"/>
<dbReference type="GO" id="GO:0000813">
    <property type="term" value="C:ESCRT I complex"/>
    <property type="evidence" value="ECO:0007669"/>
    <property type="project" value="TreeGrafter"/>
</dbReference>
<dbReference type="GO" id="GO:0043130">
    <property type="term" value="F:ubiquitin binding"/>
    <property type="evidence" value="ECO:0007669"/>
    <property type="project" value="TreeGrafter"/>
</dbReference>
<evidence type="ECO:0000256" key="2">
    <source>
        <dbReference type="ARBA" id="ARBA00009594"/>
    </source>
</evidence>
<dbReference type="Pfam" id="PF09454">
    <property type="entry name" value="Vps23_core"/>
    <property type="match status" value="1"/>
</dbReference>
<dbReference type="SUPFAM" id="SSF54495">
    <property type="entry name" value="UBC-like"/>
    <property type="match status" value="1"/>
</dbReference>
<evidence type="ECO:0000256" key="3">
    <source>
        <dbReference type="ARBA" id="ARBA00022448"/>
    </source>
</evidence>
<keyword evidence="12" id="KW-1185">Reference proteome</keyword>
<dbReference type="Proteomes" id="UP000244722">
    <property type="component" value="Unassembled WGS sequence"/>
</dbReference>
<evidence type="ECO:0000256" key="1">
    <source>
        <dbReference type="ARBA" id="ARBA00004177"/>
    </source>
</evidence>
<feature type="domain" description="UEV" evidence="10">
    <location>
        <begin position="9"/>
        <end position="154"/>
    </location>
</feature>
<evidence type="ECO:0000256" key="5">
    <source>
        <dbReference type="ARBA" id="ARBA00022927"/>
    </source>
</evidence>
<dbReference type="InterPro" id="IPR016135">
    <property type="entry name" value="UBQ-conjugating_enzyme/RWD"/>
</dbReference>
<dbReference type="GO" id="GO:0043162">
    <property type="term" value="P:ubiquitin-dependent protein catabolic process via the multivesicular body sorting pathway"/>
    <property type="evidence" value="ECO:0007669"/>
    <property type="project" value="UniProtKB-ARBA"/>
</dbReference>
<dbReference type="PANTHER" id="PTHR23306:SF3">
    <property type="entry name" value="TUMOR SUPPRESSOR PROTEIN 101"/>
    <property type="match status" value="1"/>
</dbReference>
<evidence type="ECO:0000313" key="11">
    <source>
        <dbReference type="EMBL" id="PUU74511.1"/>
    </source>
</evidence>
<feature type="region of interest" description="Disordered" evidence="8">
    <location>
        <begin position="151"/>
        <end position="402"/>
    </location>
</feature>
<feature type="compositionally biased region" description="Pro residues" evidence="8">
    <location>
        <begin position="295"/>
        <end position="307"/>
    </location>
</feature>
<dbReference type="PROSITE" id="PS51312">
    <property type="entry name" value="SB"/>
    <property type="match status" value="1"/>
</dbReference>
<dbReference type="GO" id="GO:0072666">
    <property type="term" value="P:establishment of protein localization to vacuole"/>
    <property type="evidence" value="ECO:0007669"/>
    <property type="project" value="UniProtKB-ARBA"/>
</dbReference>
<keyword evidence="4" id="KW-0967">Endosome</keyword>
<feature type="compositionally biased region" description="Gly residues" evidence="8">
    <location>
        <begin position="260"/>
        <end position="270"/>
    </location>
</feature>
<dbReference type="SUPFAM" id="SSF140111">
    <property type="entry name" value="Endosomal sorting complex assembly domain"/>
    <property type="match status" value="1"/>
</dbReference>
<feature type="compositionally biased region" description="Pro residues" evidence="8">
    <location>
        <begin position="225"/>
        <end position="242"/>
    </location>
</feature>
<sequence length="570" mass="61957">MHVTTSKPNTKQWLRRVIAPGYADTQRTYNDVATALFNTPSLSPRTEVYTHEDGRPELLLHLYGTIPVLFRGATYNIPLTIWLPHTYPRQPPMAFVTPAKDMLIRPGNHVDPSGRCYHPYLANWVNYSDKSNIVDLCDVLRGVFGREPPVYSKTVPPVVKPAEATPPPLPPLPEEFAGRAGGSATPTPANVGTPVGPPPLPPLPREMTGGCSTSSDAGGRFPGHQSPPPAPLPSALPVPPHPNAQQQQRPLPPRENTNGQGRGPPGGYFSGGPPPPSLPPASHRASGTPQLQTPPYNPPGSAYPPPSFRQTIPPSLPPPPPHPPIPHPHPHHHQRPPQTSPPPVQTYHHPPPQHYHPHPPFPPHTNAPPQPPPSVKRPDPIDIMSLLPPSPPPRNLTTTPPPLPPNPETALLLTKISTSLHTLAIASHTNLTSTTLPQAATQRDSLTRAQSHMSQELQDLSRLHALCAQDGEILRERIAAAEGVIHDAESREVPSVDAVVVGLTVVHAQLYELVTEDRAIEDTIYVLGKALDRERISLDVFLKHTRTLAREQFLLRALVKKIIGQIGIEE</sequence>
<dbReference type="GO" id="GO:0006886">
    <property type="term" value="P:intracellular protein transport"/>
    <property type="evidence" value="ECO:0007669"/>
    <property type="project" value="UniProtKB-ARBA"/>
</dbReference>
<proteinExistence type="inferred from homology"/>
<evidence type="ECO:0000256" key="8">
    <source>
        <dbReference type="SAM" id="MobiDB-lite"/>
    </source>
</evidence>
<evidence type="ECO:0000256" key="6">
    <source>
        <dbReference type="ARBA" id="ARBA00023054"/>
    </source>
</evidence>
<dbReference type="InterPro" id="IPR008883">
    <property type="entry name" value="UEV_N"/>
</dbReference>
<keyword evidence="3 7" id="KW-0813">Transport</keyword>
<reference evidence="11 12" key="1">
    <citation type="submission" date="2017-04" db="EMBL/GenBank/DDBJ databases">
        <title>Draft genome sequence of Tuber borchii Vittad., a whitish edible truffle.</title>
        <authorList>
            <consortium name="DOE Joint Genome Institute"/>
            <person name="Murat C."/>
            <person name="Kuo A."/>
            <person name="Barry K.W."/>
            <person name="Clum A."/>
            <person name="Dockter R.B."/>
            <person name="Fauchery L."/>
            <person name="Iotti M."/>
            <person name="Kohler A."/>
            <person name="Labutti K."/>
            <person name="Lindquist E.A."/>
            <person name="Lipzen A."/>
            <person name="Ohm R.A."/>
            <person name="Wang M."/>
            <person name="Grigoriev I.V."/>
            <person name="Zambonelli A."/>
            <person name="Martin F.M."/>
        </authorList>
    </citation>
    <scope>NUCLEOTIDE SEQUENCE [LARGE SCALE GENOMIC DNA]</scope>
    <source>
        <strain evidence="11 12">Tbo3840</strain>
    </source>
</reference>
<dbReference type="InterPro" id="IPR017916">
    <property type="entry name" value="SB_dom"/>
</dbReference>
<feature type="compositionally biased region" description="Pro residues" evidence="8">
    <location>
        <begin position="338"/>
        <end position="375"/>
    </location>
</feature>
<evidence type="ECO:0000256" key="7">
    <source>
        <dbReference type="PROSITE-ProRule" id="PRU00644"/>
    </source>
</evidence>
<dbReference type="PROSITE" id="PS51322">
    <property type="entry name" value="UEV"/>
    <property type="match status" value="1"/>
</dbReference>
<organism evidence="11 12">
    <name type="scientific">Tuber borchii</name>
    <name type="common">White truffle</name>
    <dbReference type="NCBI Taxonomy" id="42251"/>
    <lineage>
        <taxon>Eukaryota</taxon>
        <taxon>Fungi</taxon>
        <taxon>Dikarya</taxon>
        <taxon>Ascomycota</taxon>
        <taxon>Pezizomycotina</taxon>
        <taxon>Pezizomycetes</taxon>
        <taxon>Pezizales</taxon>
        <taxon>Tuberaceae</taxon>
        <taxon>Tuber</taxon>
    </lineage>
</organism>
<dbReference type="AlphaFoldDB" id="A0A2T6ZG83"/>
<comment type="subcellular location">
    <subcellularLocation>
        <location evidence="1">Endosome</location>
    </subcellularLocation>
</comment>
<dbReference type="InterPro" id="IPR037202">
    <property type="entry name" value="ESCRT_assembly_dom"/>
</dbReference>
<dbReference type="EMBL" id="NESQ01000296">
    <property type="protein sequence ID" value="PUU74511.1"/>
    <property type="molecule type" value="Genomic_DNA"/>
</dbReference>
<feature type="compositionally biased region" description="Pro residues" evidence="8">
    <location>
        <begin position="195"/>
        <end position="204"/>
    </location>
</feature>
<comment type="caution">
    <text evidence="11">The sequence shown here is derived from an EMBL/GenBank/DDBJ whole genome shotgun (WGS) entry which is preliminary data.</text>
</comment>
<keyword evidence="5 7" id="KW-0653">Protein transport</keyword>
<dbReference type="Gene3D" id="3.10.110.10">
    <property type="entry name" value="Ubiquitin Conjugating Enzyme"/>
    <property type="match status" value="1"/>
</dbReference>
<feature type="compositionally biased region" description="Pro residues" evidence="8">
    <location>
        <begin position="388"/>
        <end position="402"/>
    </location>
</feature>
<dbReference type="Gene3D" id="6.10.140.820">
    <property type="match status" value="1"/>
</dbReference>
<feature type="compositionally biased region" description="Pro residues" evidence="8">
    <location>
        <begin position="314"/>
        <end position="327"/>
    </location>
</feature>
<feature type="domain" description="SB" evidence="9">
    <location>
        <begin position="504"/>
        <end position="570"/>
    </location>
</feature>
<evidence type="ECO:0000259" key="9">
    <source>
        <dbReference type="PROSITE" id="PS51312"/>
    </source>
</evidence>
<protein>
    <submittedName>
        <fullName evidence="11">UEV domain-domain-containing protein</fullName>
    </submittedName>
</protein>
<evidence type="ECO:0000256" key="4">
    <source>
        <dbReference type="ARBA" id="ARBA00022753"/>
    </source>
</evidence>
<accession>A0A2T6ZG83</accession>
<feature type="compositionally biased region" description="Pro residues" evidence="8">
    <location>
        <begin position="164"/>
        <end position="173"/>
    </location>
</feature>
<gene>
    <name evidence="11" type="ORF">B9Z19DRAFT_440371</name>
</gene>
<dbReference type="PANTHER" id="PTHR23306">
    <property type="entry name" value="TUMOR SUSCEPTIBILITY GENE 101 PROTEIN-RELATED"/>
    <property type="match status" value="1"/>
</dbReference>
<dbReference type="Pfam" id="PF05743">
    <property type="entry name" value="UEV"/>
    <property type="match status" value="1"/>
</dbReference>
<dbReference type="InterPro" id="IPR052070">
    <property type="entry name" value="ESCRT-I_UEV_domain"/>
</dbReference>
<dbReference type="OrthoDB" id="306304at2759"/>
<evidence type="ECO:0000313" key="12">
    <source>
        <dbReference type="Proteomes" id="UP000244722"/>
    </source>
</evidence>
<evidence type="ECO:0000259" key="10">
    <source>
        <dbReference type="PROSITE" id="PS51322"/>
    </source>
</evidence>
<keyword evidence="6" id="KW-0175">Coiled coil</keyword>
<comment type="similarity">
    <text evidence="2">Belongs to the ubiquitin-conjugating enzyme family. UEV subfamily.</text>
</comment>
<dbReference type="CDD" id="cd11685">
    <property type="entry name" value="UEV_TSG101-like"/>
    <property type="match status" value="1"/>
</dbReference>
<name>A0A2T6ZG83_TUBBO</name>